<accession>A0A4R2HQE3</accession>
<sequence length="264" mass="28758">MVELDPLIRAFYRDRYVEDDRLARSGHGRLEFLRTQELLRRWLPPKSVVLDVGGATGAHARWLASDGHHVTLVDPVVEHVQQATTIGTFEAVVGDARHLDQPDASVDVTLLLGPLYHLVEAADRAQALSEAARVTRPGGLVVAAGINRYAGLLEYGSSGALTETNEREFIEAFETGRNHDDPNGFTNAYFHHADELTAEFAAVGLADIETLGVEGPAITVLHFATPEEADTLLPSAIRLARRLEADPRLISASFHFLARGTVGQ</sequence>
<evidence type="ECO:0000313" key="2">
    <source>
        <dbReference type="EMBL" id="TCO33443.1"/>
    </source>
</evidence>
<name>A0A4R2HQE3_9ACTN</name>
<dbReference type="CDD" id="cd02440">
    <property type="entry name" value="AdoMet_MTases"/>
    <property type="match status" value="1"/>
</dbReference>
<dbReference type="Pfam" id="PF08241">
    <property type="entry name" value="Methyltransf_11"/>
    <property type="match status" value="1"/>
</dbReference>
<keyword evidence="3" id="KW-1185">Reference proteome</keyword>
<dbReference type="EMBL" id="SLWN01000003">
    <property type="protein sequence ID" value="TCO33443.1"/>
    <property type="molecule type" value="Genomic_DNA"/>
</dbReference>
<keyword evidence="2" id="KW-0808">Transferase</keyword>
<reference evidence="2 3" key="1">
    <citation type="journal article" date="2015" name="Stand. Genomic Sci.">
        <title>Genomic Encyclopedia of Bacterial and Archaeal Type Strains, Phase III: the genomes of soil and plant-associated and newly described type strains.</title>
        <authorList>
            <person name="Whitman W.B."/>
            <person name="Woyke T."/>
            <person name="Klenk H.P."/>
            <person name="Zhou Y."/>
            <person name="Lilburn T.G."/>
            <person name="Beck B.J."/>
            <person name="De Vos P."/>
            <person name="Vandamme P."/>
            <person name="Eisen J.A."/>
            <person name="Garrity G."/>
            <person name="Hugenholtz P."/>
            <person name="Kyrpides N.C."/>
        </authorList>
    </citation>
    <scope>NUCLEOTIDE SEQUENCE [LARGE SCALE GENOMIC DNA]</scope>
    <source>
        <strain evidence="2 3">VKM Ac-2572</strain>
    </source>
</reference>
<dbReference type="Gene3D" id="3.40.50.150">
    <property type="entry name" value="Vaccinia Virus protein VP39"/>
    <property type="match status" value="1"/>
</dbReference>
<dbReference type="RefSeq" id="WP_132208898.1">
    <property type="nucleotide sequence ID" value="NZ_SLWN01000003.1"/>
</dbReference>
<dbReference type="InterPro" id="IPR029063">
    <property type="entry name" value="SAM-dependent_MTases_sf"/>
</dbReference>
<dbReference type="SUPFAM" id="SSF53335">
    <property type="entry name" value="S-adenosyl-L-methionine-dependent methyltransferases"/>
    <property type="match status" value="1"/>
</dbReference>
<dbReference type="GO" id="GO:0032259">
    <property type="term" value="P:methylation"/>
    <property type="evidence" value="ECO:0007669"/>
    <property type="project" value="UniProtKB-KW"/>
</dbReference>
<proteinExistence type="predicted"/>
<dbReference type="InterPro" id="IPR013216">
    <property type="entry name" value="Methyltransf_11"/>
</dbReference>
<dbReference type="GO" id="GO:0008757">
    <property type="term" value="F:S-adenosylmethionine-dependent methyltransferase activity"/>
    <property type="evidence" value="ECO:0007669"/>
    <property type="project" value="InterPro"/>
</dbReference>
<organism evidence="2 3">
    <name type="scientific">Kribbella steppae</name>
    <dbReference type="NCBI Taxonomy" id="2512223"/>
    <lineage>
        <taxon>Bacteria</taxon>
        <taxon>Bacillati</taxon>
        <taxon>Actinomycetota</taxon>
        <taxon>Actinomycetes</taxon>
        <taxon>Propionibacteriales</taxon>
        <taxon>Kribbellaceae</taxon>
        <taxon>Kribbella</taxon>
    </lineage>
</organism>
<comment type="caution">
    <text evidence="2">The sequence shown here is derived from an EMBL/GenBank/DDBJ whole genome shotgun (WGS) entry which is preliminary data.</text>
</comment>
<dbReference type="Proteomes" id="UP000294508">
    <property type="component" value="Unassembled WGS sequence"/>
</dbReference>
<gene>
    <name evidence="2" type="ORF">EV652_103444</name>
</gene>
<protein>
    <submittedName>
        <fullName evidence="2">Methyltransferase family protein</fullName>
    </submittedName>
</protein>
<feature type="domain" description="Methyltransferase type 11" evidence="1">
    <location>
        <begin position="50"/>
        <end position="142"/>
    </location>
</feature>
<evidence type="ECO:0000313" key="3">
    <source>
        <dbReference type="Proteomes" id="UP000294508"/>
    </source>
</evidence>
<evidence type="ECO:0000259" key="1">
    <source>
        <dbReference type="Pfam" id="PF08241"/>
    </source>
</evidence>
<dbReference type="OrthoDB" id="23692at2"/>
<dbReference type="AlphaFoldDB" id="A0A4R2HQE3"/>
<keyword evidence="2" id="KW-0489">Methyltransferase</keyword>